<proteinExistence type="predicted"/>
<protein>
    <submittedName>
        <fullName evidence="2">Uncharacterized protein</fullName>
    </submittedName>
</protein>
<evidence type="ECO:0000256" key="1">
    <source>
        <dbReference type="SAM" id="MobiDB-lite"/>
    </source>
</evidence>
<sequence length="84" mass="9252">MGGHALNQRNKHQNDQGIETPLTHGFRQPTLLTKEGFHSLQLRTSPLGGRTIQPHPAAHLGAFIHNQCRTATATAITPSHLCKW</sequence>
<name>A0A9P7BIH2_RHIOR</name>
<reference evidence="2" key="1">
    <citation type="journal article" date="2020" name="Microb. Genom.">
        <title>Genetic diversity of clinical and environmental Mucorales isolates obtained from an investigation of mucormycosis cases among solid organ transplant recipients.</title>
        <authorList>
            <person name="Nguyen M.H."/>
            <person name="Kaul D."/>
            <person name="Muto C."/>
            <person name="Cheng S.J."/>
            <person name="Richter R.A."/>
            <person name="Bruno V.M."/>
            <person name="Liu G."/>
            <person name="Beyhan S."/>
            <person name="Sundermann A.J."/>
            <person name="Mounaud S."/>
            <person name="Pasculle A.W."/>
            <person name="Nierman W.C."/>
            <person name="Driscoll E."/>
            <person name="Cumbie R."/>
            <person name="Clancy C.J."/>
            <person name="Dupont C.L."/>
        </authorList>
    </citation>
    <scope>NUCLEOTIDE SEQUENCE</scope>
    <source>
        <strain evidence="2">GL11</strain>
    </source>
</reference>
<dbReference type="Proteomes" id="UP000716291">
    <property type="component" value="Unassembled WGS sequence"/>
</dbReference>
<keyword evidence="3" id="KW-1185">Reference proteome</keyword>
<feature type="region of interest" description="Disordered" evidence="1">
    <location>
        <begin position="1"/>
        <end position="26"/>
    </location>
</feature>
<organism evidence="2 3">
    <name type="scientific">Rhizopus oryzae</name>
    <name type="common">Mucormycosis agent</name>
    <name type="synonym">Rhizopus arrhizus var. delemar</name>
    <dbReference type="NCBI Taxonomy" id="64495"/>
    <lineage>
        <taxon>Eukaryota</taxon>
        <taxon>Fungi</taxon>
        <taxon>Fungi incertae sedis</taxon>
        <taxon>Mucoromycota</taxon>
        <taxon>Mucoromycotina</taxon>
        <taxon>Mucoromycetes</taxon>
        <taxon>Mucorales</taxon>
        <taxon>Mucorineae</taxon>
        <taxon>Rhizopodaceae</taxon>
        <taxon>Rhizopus</taxon>
    </lineage>
</organism>
<dbReference type="AlphaFoldDB" id="A0A9P7BIH2"/>
<gene>
    <name evidence="2" type="ORF">G6F64_015572</name>
</gene>
<evidence type="ECO:0000313" key="2">
    <source>
        <dbReference type="EMBL" id="KAG1271828.1"/>
    </source>
</evidence>
<comment type="caution">
    <text evidence="2">The sequence shown here is derived from an EMBL/GenBank/DDBJ whole genome shotgun (WGS) entry which is preliminary data.</text>
</comment>
<dbReference type="EMBL" id="JAANQT010016843">
    <property type="protein sequence ID" value="KAG1271828.1"/>
    <property type="molecule type" value="Genomic_DNA"/>
</dbReference>
<evidence type="ECO:0000313" key="3">
    <source>
        <dbReference type="Proteomes" id="UP000716291"/>
    </source>
</evidence>
<accession>A0A9P7BIH2</accession>